<reference evidence="2 3" key="1">
    <citation type="submission" date="2019-08" db="EMBL/GenBank/DDBJ databases">
        <title>Five species of Acinetobacter isolated from floral nectar and animal pollinators.</title>
        <authorList>
            <person name="Hendry T.A."/>
        </authorList>
    </citation>
    <scope>NUCLEOTIDE SEQUENCE [LARGE SCALE GENOMIC DNA]</scope>
    <source>
        <strain evidence="2 3">MD18.27</strain>
    </source>
</reference>
<dbReference type="Pfam" id="PF09694">
    <property type="entry name" value="Gcw_chp"/>
    <property type="match status" value="1"/>
</dbReference>
<dbReference type="InterPro" id="IPR010239">
    <property type="entry name" value="CHP02001"/>
</dbReference>
<name>A0ABU6DSG8_9GAMM</name>
<dbReference type="RefSeq" id="WP_195771541.1">
    <property type="nucleotide sequence ID" value="NZ_VTDN01000004.1"/>
</dbReference>
<evidence type="ECO:0008006" key="4">
    <source>
        <dbReference type="Google" id="ProtNLM"/>
    </source>
</evidence>
<dbReference type="NCBIfam" id="TIGR02001">
    <property type="entry name" value="gcw_chp"/>
    <property type="match status" value="1"/>
</dbReference>
<accession>A0ABU6DSG8</accession>
<protein>
    <recommendedName>
        <fullName evidence="4">Transporter</fullName>
    </recommendedName>
</protein>
<dbReference type="Proteomes" id="UP001339883">
    <property type="component" value="Unassembled WGS sequence"/>
</dbReference>
<proteinExistence type="predicted"/>
<feature type="chain" id="PRO_5045962120" description="Transporter" evidence="1">
    <location>
        <begin position="21"/>
        <end position="262"/>
    </location>
</feature>
<evidence type="ECO:0000256" key="1">
    <source>
        <dbReference type="SAM" id="SignalP"/>
    </source>
</evidence>
<keyword evidence="3" id="KW-1185">Reference proteome</keyword>
<evidence type="ECO:0000313" key="3">
    <source>
        <dbReference type="Proteomes" id="UP001339883"/>
    </source>
</evidence>
<feature type="signal peptide" evidence="1">
    <location>
        <begin position="1"/>
        <end position="20"/>
    </location>
</feature>
<keyword evidence="1" id="KW-0732">Signal</keyword>
<dbReference type="EMBL" id="VTDN01000004">
    <property type="protein sequence ID" value="MEB5476784.1"/>
    <property type="molecule type" value="Genomic_DNA"/>
</dbReference>
<organism evidence="2 3">
    <name type="scientific">Acinetobacter pollinis</name>
    <dbReference type="NCBI Taxonomy" id="2605270"/>
    <lineage>
        <taxon>Bacteria</taxon>
        <taxon>Pseudomonadati</taxon>
        <taxon>Pseudomonadota</taxon>
        <taxon>Gammaproteobacteria</taxon>
        <taxon>Moraxellales</taxon>
        <taxon>Moraxellaceae</taxon>
        <taxon>Acinetobacter</taxon>
    </lineage>
</organism>
<comment type="caution">
    <text evidence="2">The sequence shown here is derived from an EMBL/GenBank/DDBJ whole genome shotgun (WGS) entry which is preliminary data.</text>
</comment>
<sequence length="262" mass="28567">MFQKILIATSIFTMSGLTCASENGLQPYGLSFSGSVGLTSDYRFRGQTQTQNDPALQGTFTLAHDSGMYFSVFASNVDFGTNNPNIELDPSVGYTTKLPLSATLQPNLDVGLAYYNYPSGHDLNYPELYARLTFADLFAKGDSLIPSISYSHNYGGNLTKDAYQHRINNWNFNLAYSVPIKETGFGLVSSLGYSKSDREIGLYGNDDNYIDWKAGLTYNVQAISGLVAELSAVGTNIDTTGYDHVTKRGVDTGAVFSITKSF</sequence>
<gene>
    <name evidence="2" type="ORF">I2F25_06965</name>
</gene>
<evidence type="ECO:0000313" key="2">
    <source>
        <dbReference type="EMBL" id="MEB5476784.1"/>
    </source>
</evidence>